<dbReference type="InterPro" id="IPR050194">
    <property type="entry name" value="Glycosyltransferase_grp1"/>
</dbReference>
<dbReference type="PANTHER" id="PTHR45947">
    <property type="entry name" value="SULFOQUINOVOSYL TRANSFERASE SQD2"/>
    <property type="match status" value="1"/>
</dbReference>
<reference evidence="2" key="1">
    <citation type="submission" date="2018-05" db="EMBL/GenBank/DDBJ databases">
        <authorList>
            <person name="Lanie J.A."/>
            <person name="Ng W.-L."/>
            <person name="Kazmierczak K.M."/>
            <person name="Andrzejewski T.M."/>
            <person name="Davidsen T.M."/>
            <person name="Wayne K.J."/>
            <person name="Tettelin H."/>
            <person name="Glass J.I."/>
            <person name="Rusch D."/>
            <person name="Podicherti R."/>
            <person name="Tsui H.-C.T."/>
            <person name="Winkler M.E."/>
        </authorList>
    </citation>
    <scope>NUCLEOTIDE SEQUENCE</scope>
</reference>
<feature type="domain" description="Glycosyltransferase subfamily 4-like N-terminal" evidence="1">
    <location>
        <begin position="8"/>
        <end position="136"/>
    </location>
</feature>
<protein>
    <recommendedName>
        <fullName evidence="1">Glycosyltransferase subfamily 4-like N-terminal domain-containing protein</fullName>
    </recommendedName>
</protein>
<dbReference type="GO" id="GO:0016757">
    <property type="term" value="F:glycosyltransferase activity"/>
    <property type="evidence" value="ECO:0007669"/>
    <property type="project" value="TreeGrafter"/>
</dbReference>
<feature type="non-terminal residue" evidence="2">
    <location>
        <position position="1"/>
    </location>
</feature>
<dbReference type="AlphaFoldDB" id="A0A383E1X4"/>
<dbReference type="SUPFAM" id="SSF53756">
    <property type="entry name" value="UDP-Glycosyltransferase/glycogen phosphorylase"/>
    <property type="match status" value="1"/>
</dbReference>
<evidence type="ECO:0000259" key="1">
    <source>
        <dbReference type="Pfam" id="PF13439"/>
    </source>
</evidence>
<name>A0A383E1X4_9ZZZZ</name>
<accession>A0A383E1X4</accession>
<dbReference type="Gene3D" id="3.40.50.2000">
    <property type="entry name" value="Glycogen Phosphorylase B"/>
    <property type="match status" value="2"/>
</dbReference>
<organism evidence="2">
    <name type="scientific">marine metagenome</name>
    <dbReference type="NCBI Taxonomy" id="408172"/>
    <lineage>
        <taxon>unclassified sequences</taxon>
        <taxon>metagenomes</taxon>
        <taxon>ecological metagenomes</taxon>
    </lineage>
</organism>
<feature type="non-terminal residue" evidence="2">
    <location>
        <position position="233"/>
    </location>
</feature>
<dbReference type="Pfam" id="PF13439">
    <property type="entry name" value="Glyco_transf_4"/>
    <property type="match status" value="1"/>
</dbReference>
<proteinExistence type="predicted"/>
<dbReference type="EMBL" id="UINC01221870">
    <property type="protein sequence ID" value="SVE50385.1"/>
    <property type="molecule type" value="Genomic_DNA"/>
</dbReference>
<dbReference type="InterPro" id="IPR028098">
    <property type="entry name" value="Glyco_trans_4-like_N"/>
</dbReference>
<dbReference type="PANTHER" id="PTHR45947:SF3">
    <property type="entry name" value="SULFOQUINOVOSYL TRANSFERASE SQD2"/>
    <property type="match status" value="1"/>
</dbReference>
<evidence type="ECO:0000313" key="2">
    <source>
        <dbReference type="EMBL" id="SVE50385.1"/>
    </source>
</evidence>
<gene>
    <name evidence="2" type="ORF">METZ01_LOCUS503239</name>
</gene>
<sequence length="233" mass="26583">SRLQDLPGVPRRFRHLLPFFTQAIESFDLTAFDCVISTSHCVAKGVKTQPWQRHISYIHTPMRYLWDGLESYLPRGLAGRVMRPWVEWFARPLRRWDVESAQRPDFLLANSENVKERIERLWGRGCSVVYPPVDTEFFTPGTEPRGRELLVLGAQVPYKNARLAVTLASRRGLPLRVLGDGPVVAVLRRLAGPTVVFEPSADRERVREAYRQARALLFCGIEDFGIVPVEAMA</sequence>